<feature type="compositionally biased region" description="Basic and acidic residues" evidence="1">
    <location>
        <begin position="612"/>
        <end position="625"/>
    </location>
</feature>
<feature type="domain" description="DUF4592" evidence="2">
    <location>
        <begin position="127"/>
        <end position="241"/>
    </location>
</feature>
<dbReference type="Proteomes" id="UP001557470">
    <property type="component" value="Unassembled WGS sequence"/>
</dbReference>
<evidence type="ECO:0000313" key="3">
    <source>
        <dbReference type="EMBL" id="KAL0973968.1"/>
    </source>
</evidence>
<feature type="region of interest" description="Disordered" evidence="1">
    <location>
        <begin position="272"/>
        <end position="387"/>
    </location>
</feature>
<dbReference type="InterPro" id="IPR028030">
    <property type="entry name" value="DUF4592"/>
</dbReference>
<feature type="compositionally biased region" description="Polar residues" evidence="1">
    <location>
        <begin position="874"/>
        <end position="894"/>
    </location>
</feature>
<dbReference type="AlphaFoldDB" id="A0ABD0WQ51"/>
<feature type="region of interest" description="Disordered" evidence="1">
    <location>
        <begin position="763"/>
        <end position="791"/>
    </location>
</feature>
<accession>A0ABD0WQ51</accession>
<feature type="compositionally biased region" description="Polar residues" evidence="1">
    <location>
        <begin position="8"/>
        <end position="20"/>
    </location>
</feature>
<sequence>MASGPSDVMTNQESAGTTEEPTGKKKSRFQAFKNFFAKKKRKEASAPDDDRGLKSSQSSDNVSEPGHFIQSEKERGSGSKINLGNKALSHDSVFVSESPLSEVTAVLGASQDSIHGKVKVLQHQLKQAIGLGSPPSLMYVKKLDDAGTVSEDDGLPCSPPEYSTLHTVLSGASHRSSLIQRNSSLSLEGTDSDEDQMSCKAGSRSIIPRVSLPIDFSLPAVPVGCLDNSAARHRLALRHKACVKTRKPTTRVDGRTDPMVFKEEGLTVVIIHPVEENEEDVEPTQAGALEEADEEEEQNIKRSRTNKEEEDDLGDQQEMSHTQDAPSPWILCDSGSEECLPGQAESPAAQPPLQTQTTPSTGSLDSLALSTGDDDDFLLAPGCEPAEEGGSLLQEVLKSLKGPLTSGLGLETEEVLQEVTVRDSDAGKELPNHTELLLQLEDSTPQLEACAPSDGHAYPAKAQERMEEHCEYEDELVVEHFQPKEEEEEEEINREYLSEDQDTPLVVMGKEEDIGEERGVSEEWDVSKEEADVKDNNNEAEVENEEAVAEKDAEHEQKREEDKEEEEEEMRKENVEETVFEAPGQAAIQKEEGVSPPSVDEGPEQVPDNDTDPGRTGKESPKSHTELPGQAVTEQTYASQLQNSRTSALVFHDWPENSAAIRQDQEEPSVTTLSASASSVQSSYEEPSVTSLSASASPVQSSYEEPSVTSLCASASPVQSSYEEPSVTSLSASASPVQSSYEEPSVTSLCASASPVQSSYEEPSVTSLCASANPVQSSHEEPSVTSLCVSASPVQSSYEEPSVTSLSASASPVQSSYEELSVTSLSASASLVQSSHEEPSVTSLSASASLVQSSYVEPSITSLSASASPVQSSYVEPSVTSLSASVSPEQSFNDRSGDQRGTAPSSGCEQSRPRFTIAPAWQRVTTKEPASPSSPPSPSPASSPSGPMPAALDSGVTTKRDPSSREEPLSPEVPASPRRIQSTAAPVLPLNDKPKCTSGSQGEGTPESLFGVRLRKTSLGMLRLGSECETPPASPVHSRSIEPQVNTRPALPRKPTELVAIINPKKTPDLSVGRVPSCGSESPSWISVARNKQRIFKENSLEETTVEKVPAETGEPTTKMLIPTLTRPVSNDPAKPPASSVKVLCSLEDSKTSHVENEGKIALTHPGPTSLAQDEPQWMALAKKKAKAWSEMPQIVQ</sequence>
<feature type="compositionally biased region" description="Acidic residues" evidence="1">
    <location>
        <begin position="485"/>
        <end position="502"/>
    </location>
</feature>
<reference evidence="3 4" key="1">
    <citation type="submission" date="2024-06" db="EMBL/GenBank/DDBJ databases">
        <authorList>
            <person name="Pan Q."/>
            <person name="Wen M."/>
            <person name="Jouanno E."/>
            <person name="Zahm M."/>
            <person name="Klopp C."/>
            <person name="Cabau C."/>
            <person name="Louis A."/>
            <person name="Berthelot C."/>
            <person name="Parey E."/>
            <person name="Roest Crollius H."/>
            <person name="Montfort J."/>
            <person name="Robinson-Rechavi M."/>
            <person name="Bouchez O."/>
            <person name="Lampietro C."/>
            <person name="Lopez Roques C."/>
            <person name="Donnadieu C."/>
            <person name="Postlethwait J."/>
            <person name="Bobe J."/>
            <person name="Verreycken H."/>
            <person name="Guiguen Y."/>
        </authorList>
    </citation>
    <scope>NUCLEOTIDE SEQUENCE [LARGE SCALE GENOMIC DNA]</scope>
    <source>
        <strain evidence="3">Up_M1</strain>
        <tissue evidence="3">Testis</tissue>
    </source>
</reference>
<dbReference type="InterPro" id="IPR026713">
    <property type="entry name" value="CRACD-like"/>
</dbReference>
<keyword evidence="4" id="KW-1185">Reference proteome</keyword>
<feature type="compositionally biased region" description="Polar residues" evidence="1">
    <location>
        <begin position="703"/>
        <end position="716"/>
    </location>
</feature>
<dbReference type="PANTHER" id="PTHR47743:SF2">
    <property type="entry name" value="ACROSOMAL PROTEIN KIAA1210"/>
    <property type="match status" value="1"/>
</dbReference>
<feature type="compositionally biased region" description="Acidic residues" evidence="1">
    <location>
        <begin position="601"/>
        <end position="611"/>
    </location>
</feature>
<organism evidence="3 4">
    <name type="scientific">Umbra pygmaea</name>
    <name type="common">Eastern mudminnow</name>
    <dbReference type="NCBI Taxonomy" id="75934"/>
    <lineage>
        <taxon>Eukaryota</taxon>
        <taxon>Metazoa</taxon>
        <taxon>Chordata</taxon>
        <taxon>Craniata</taxon>
        <taxon>Vertebrata</taxon>
        <taxon>Euteleostomi</taxon>
        <taxon>Actinopterygii</taxon>
        <taxon>Neopterygii</taxon>
        <taxon>Teleostei</taxon>
        <taxon>Protacanthopterygii</taxon>
        <taxon>Esociformes</taxon>
        <taxon>Umbridae</taxon>
        <taxon>Umbra</taxon>
    </lineage>
</organism>
<comment type="caution">
    <text evidence="3">The sequence shown here is derived from an EMBL/GenBank/DDBJ whole genome shotgun (WGS) entry which is preliminary data.</text>
</comment>
<protein>
    <recommendedName>
        <fullName evidence="2">DUF4592 domain-containing protein</fullName>
    </recommendedName>
</protein>
<feature type="compositionally biased region" description="Low complexity" evidence="1">
    <location>
        <begin position="668"/>
        <end position="702"/>
    </location>
</feature>
<feature type="region of interest" description="Disordered" evidence="1">
    <location>
        <begin position="1"/>
        <end position="84"/>
    </location>
</feature>
<feature type="compositionally biased region" description="Acidic residues" evidence="1">
    <location>
        <begin position="538"/>
        <end position="547"/>
    </location>
</feature>
<feature type="region of interest" description="Disordered" evidence="1">
    <location>
        <begin position="479"/>
        <end position="716"/>
    </location>
</feature>
<gene>
    <name evidence="3" type="ORF">UPYG_G00213660</name>
</gene>
<feature type="compositionally biased region" description="Polar residues" evidence="1">
    <location>
        <begin position="632"/>
        <end position="647"/>
    </location>
</feature>
<proteinExistence type="predicted"/>
<feature type="compositionally biased region" description="Low complexity" evidence="1">
    <location>
        <begin position="942"/>
        <end position="951"/>
    </location>
</feature>
<feature type="compositionally biased region" description="Basic and acidic residues" evidence="1">
    <location>
        <begin position="548"/>
        <end position="561"/>
    </location>
</feature>
<feature type="compositionally biased region" description="Basic and acidic residues" evidence="1">
    <location>
        <begin position="958"/>
        <end position="968"/>
    </location>
</feature>
<feature type="region of interest" description="Disordered" evidence="1">
    <location>
        <begin position="866"/>
        <end position="1012"/>
    </location>
</feature>
<dbReference type="EMBL" id="JAGEUA010000006">
    <property type="protein sequence ID" value="KAL0973968.1"/>
    <property type="molecule type" value="Genomic_DNA"/>
</dbReference>
<dbReference type="PANTHER" id="PTHR47743">
    <property type="entry name" value="KIAA1210 / KIAA1211 FAMILY MEMBER"/>
    <property type="match status" value="1"/>
</dbReference>
<evidence type="ECO:0000313" key="4">
    <source>
        <dbReference type="Proteomes" id="UP001557470"/>
    </source>
</evidence>
<feature type="compositionally biased region" description="Pro residues" evidence="1">
    <location>
        <begin position="932"/>
        <end position="941"/>
    </location>
</feature>
<evidence type="ECO:0000256" key="1">
    <source>
        <dbReference type="SAM" id="MobiDB-lite"/>
    </source>
</evidence>
<feature type="compositionally biased region" description="Basic and acidic residues" evidence="1">
    <location>
        <begin position="43"/>
        <end position="53"/>
    </location>
</feature>
<feature type="region of interest" description="Disordered" evidence="1">
    <location>
        <begin position="1025"/>
        <end position="1053"/>
    </location>
</feature>
<evidence type="ECO:0000259" key="2">
    <source>
        <dbReference type="Pfam" id="PF15262"/>
    </source>
</evidence>
<feature type="compositionally biased region" description="Basic and acidic residues" evidence="1">
    <location>
        <begin position="509"/>
        <end position="537"/>
    </location>
</feature>
<name>A0ABD0WQ51_UMBPY</name>
<dbReference type="Pfam" id="PF15262">
    <property type="entry name" value="DUF4592"/>
    <property type="match status" value="1"/>
</dbReference>
<feature type="compositionally biased region" description="Low complexity" evidence="1">
    <location>
        <begin position="346"/>
        <end position="364"/>
    </location>
</feature>